<feature type="domain" description="Ribosome recycling factor" evidence="5">
    <location>
        <begin position="23"/>
        <end position="183"/>
    </location>
</feature>
<dbReference type="RefSeq" id="WP_219936725.1">
    <property type="nucleotide sequence ID" value="NZ_JAGFNY010000004.1"/>
</dbReference>
<dbReference type="PANTHER" id="PTHR20982">
    <property type="entry name" value="RIBOSOME RECYCLING FACTOR"/>
    <property type="match status" value="1"/>
</dbReference>
<gene>
    <name evidence="3 6" type="primary">frr</name>
    <name evidence="6" type="ORF">J5V48_02425</name>
</gene>
<keyword evidence="3" id="KW-0963">Cytoplasm</keyword>
<dbReference type="Gene3D" id="1.10.132.20">
    <property type="entry name" value="Ribosome-recycling factor"/>
    <property type="match status" value="1"/>
</dbReference>
<evidence type="ECO:0000256" key="4">
    <source>
        <dbReference type="SAM" id="MobiDB-lite"/>
    </source>
</evidence>
<proteinExistence type="inferred from homology"/>
<comment type="subcellular location">
    <subcellularLocation>
        <location evidence="3">Cytoplasm</location>
    </subcellularLocation>
</comment>
<dbReference type="InterPro" id="IPR023584">
    <property type="entry name" value="Ribosome_recyc_fac_dom"/>
</dbReference>
<dbReference type="Pfam" id="PF01765">
    <property type="entry name" value="RRF"/>
    <property type="match status" value="1"/>
</dbReference>
<evidence type="ECO:0000256" key="1">
    <source>
        <dbReference type="ARBA" id="ARBA00005912"/>
    </source>
</evidence>
<dbReference type="Gene3D" id="3.30.1360.40">
    <property type="match status" value="1"/>
</dbReference>
<name>A0ABS7DFC3_9GAMM</name>
<dbReference type="EMBL" id="JAGFNY010000004">
    <property type="protein sequence ID" value="MBW7569744.1"/>
    <property type="molecule type" value="Genomic_DNA"/>
</dbReference>
<accession>A0ABS7DFC3</accession>
<dbReference type="CDD" id="cd00520">
    <property type="entry name" value="RRF"/>
    <property type="match status" value="1"/>
</dbReference>
<dbReference type="InterPro" id="IPR036191">
    <property type="entry name" value="RRF_sf"/>
</dbReference>
<evidence type="ECO:0000313" key="7">
    <source>
        <dbReference type="Proteomes" id="UP000731465"/>
    </source>
</evidence>
<keyword evidence="2 3" id="KW-0648">Protein biosynthesis</keyword>
<protein>
    <recommendedName>
        <fullName evidence="3">Ribosome-recycling factor</fullName>
        <shortName evidence="3">RRF</shortName>
    </recommendedName>
    <alternativeName>
        <fullName evidence="3">Ribosome-releasing factor</fullName>
    </alternativeName>
</protein>
<dbReference type="HAMAP" id="MF_00040">
    <property type="entry name" value="RRF"/>
    <property type="match status" value="1"/>
</dbReference>
<comment type="caution">
    <text evidence="6">The sequence shown here is derived from an EMBL/GenBank/DDBJ whole genome shotgun (WGS) entry which is preliminary data.</text>
</comment>
<dbReference type="InterPro" id="IPR002661">
    <property type="entry name" value="Ribosome_recyc_fac"/>
</dbReference>
<comment type="similarity">
    <text evidence="1 3">Belongs to the RRF family.</text>
</comment>
<dbReference type="NCBIfam" id="TIGR00496">
    <property type="entry name" value="frr"/>
    <property type="match status" value="1"/>
</dbReference>
<reference evidence="6 7" key="1">
    <citation type="submission" date="2021-03" db="EMBL/GenBank/DDBJ databases">
        <title>Succinivibrio sp. nov. isolated from feces of cow.</title>
        <authorList>
            <person name="Choi J.-Y."/>
        </authorList>
    </citation>
    <scope>NUCLEOTIDE SEQUENCE [LARGE SCALE GENOMIC DNA]</scope>
    <source>
        <strain evidence="6 7">AGMB01872</strain>
    </source>
</reference>
<feature type="region of interest" description="Disordered" evidence="4">
    <location>
        <begin position="139"/>
        <end position="167"/>
    </location>
</feature>
<dbReference type="PANTHER" id="PTHR20982:SF3">
    <property type="entry name" value="MITOCHONDRIAL RIBOSOME RECYCLING FACTOR PSEUDO 1"/>
    <property type="match status" value="1"/>
</dbReference>
<comment type="function">
    <text evidence="3">Responsible for the release of ribosomes from messenger RNA at the termination of protein biosynthesis. May increase the efficiency of translation by recycling ribosomes from one round of translation to another.</text>
</comment>
<evidence type="ECO:0000259" key="5">
    <source>
        <dbReference type="Pfam" id="PF01765"/>
    </source>
</evidence>
<dbReference type="SUPFAM" id="SSF55194">
    <property type="entry name" value="Ribosome recycling factor, RRF"/>
    <property type="match status" value="1"/>
</dbReference>
<evidence type="ECO:0000313" key="6">
    <source>
        <dbReference type="EMBL" id="MBW7569744.1"/>
    </source>
</evidence>
<dbReference type="Proteomes" id="UP000731465">
    <property type="component" value="Unassembled WGS sequence"/>
</dbReference>
<sequence length="185" mass="20889">MLNDVQQKAQDRMQKALDSLDIRLSKIRTGRAQPGLLDGIMVDYYGSMSPLRQVAQINVEDARTLKITVFDRNAIKAVEKAIQQSDLGLNPVVAGTEIRVPLPPLTEERRKDLVKIVKGEVEQTKVEIRNVRRDANAEIKDLQKNKEISEDEQRSAEEKIQKATDSSIKKADDLLAAKQKELMEI</sequence>
<keyword evidence="7" id="KW-1185">Reference proteome</keyword>
<evidence type="ECO:0000256" key="2">
    <source>
        <dbReference type="ARBA" id="ARBA00022917"/>
    </source>
</evidence>
<organism evidence="6 7">
    <name type="scientific">Succinivibrio faecicola</name>
    <dbReference type="NCBI Taxonomy" id="2820300"/>
    <lineage>
        <taxon>Bacteria</taxon>
        <taxon>Pseudomonadati</taxon>
        <taxon>Pseudomonadota</taxon>
        <taxon>Gammaproteobacteria</taxon>
        <taxon>Aeromonadales</taxon>
        <taxon>Succinivibrionaceae</taxon>
        <taxon>Succinivibrio</taxon>
    </lineage>
</organism>
<evidence type="ECO:0000256" key="3">
    <source>
        <dbReference type="HAMAP-Rule" id="MF_00040"/>
    </source>
</evidence>